<proteinExistence type="predicted"/>
<evidence type="ECO:0000256" key="1">
    <source>
        <dbReference type="SAM" id="SignalP"/>
    </source>
</evidence>
<sequence length="90" mass="10554">MFVHILYMLLLLNAFTSAAISRKLKEKVEVLKEKIEDLKERMEYQIRGDDMYFITSCFDSNGDDCIIDKERVCNSTKLAQRYCRKTCGLC</sequence>
<dbReference type="Pfam" id="PF01549">
    <property type="entry name" value="ShK"/>
    <property type="match status" value="1"/>
</dbReference>
<dbReference type="AlphaFoldDB" id="A0AAN8GE23"/>
<name>A0AAN8GE23_TRICO</name>
<evidence type="ECO:0000313" key="3">
    <source>
        <dbReference type="EMBL" id="KAK5984203.1"/>
    </source>
</evidence>
<gene>
    <name evidence="3" type="ORF">GCK32_017416</name>
</gene>
<feature type="signal peptide" evidence="1">
    <location>
        <begin position="1"/>
        <end position="18"/>
    </location>
</feature>
<keyword evidence="1" id="KW-0732">Signal</keyword>
<feature type="chain" id="PRO_5042948628" description="ShKT domain-containing protein" evidence="1">
    <location>
        <begin position="19"/>
        <end position="90"/>
    </location>
</feature>
<protein>
    <recommendedName>
        <fullName evidence="2">ShKT domain-containing protein</fullName>
    </recommendedName>
</protein>
<feature type="domain" description="ShKT" evidence="2">
    <location>
        <begin position="56"/>
        <end position="90"/>
    </location>
</feature>
<evidence type="ECO:0000313" key="4">
    <source>
        <dbReference type="Proteomes" id="UP001331761"/>
    </source>
</evidence>
<accession>A0AAN8GE23</accession>
<dbReference type="EMBL" id="WIXE01003149">
    <property type="protein sequence ID" value="KAK5984203.1"/>
    <property type="molecule type" value="Genomic_DNA"/>
</dbReference>
<dbReference type="Proteomes" id="UP001331761">
    <property type="component" value="Unassembled WGS sequence"/>
</dbReference>
<organism evidence="3 4">
    <name type="scientific">Trichostrongylus colubriformis</name>
    <name type="common">Black scour worm</name>
    <dbReference type="NCBI Taxonomy" id="6319"/>
    <lineage>
        <taxon>Eukaryota</taxon>
        <taxon>Metazoa</taxon>
        <taxon>Ecdysozoa</taxon>
        <taxon>Nematoda</taxon>
        <taxon>Chromadorea</taxon>
        <taxon>Rhabditida</taxon>
        <taxon>Rhabditina</taxon>
        <taxon>Rhabditomorpha</taxon>
        <taxon>Strongyloidea</taxon>
        <taxon>Trichostrongylidae</taxon>
        <taxon>Trichostrongylus</taxon>
    </lineage>
</organism>
<evidence type="ECO:0000259" key="2">
    <source>
        <dbReference type="Pfam" id="PF01549"/>
    </source>
</evidence>
<keyword evidence="4" id="KW-1185">Reference proteome</keyword>
<dbReference type="InterPro" id="IPR003582">
    <property type="entry name" value="ShKT_dom"/>
</dbReference>
<comment type="caution">
    <text evidence="3">The sequence shown here is derived from an EMBL/GenBank/DDBJ whole genome shotgun (WGS) entry which is preliminary data.</text>
</comment>
<reference evidence="3 4" key="1">
    <citation type="submission" date="2019-10" db="EMBL/GenBank/DDBJ databases">
        <title>Assembly and Annotation for the nematode Trichostrongylus colubriformis.</title>
        <authorList>
            <person name="Martin J."/>
        </authorList>
    </citation>
    <scope>NUCLEOTIDE SEQUENCE [LARGE SCALE GENOMIC DNA]</scope>
    <source>
        <strain evidence="3">G859</strain>
        <tissue evidence="3">Whole worm</tissue>
    </source>
</reference>